<evidence type="ECO:0000256" key="2">
    <source>
        <dbReference type="ARBA" id="ARBA00023002"/>
    </source>
</evidence>
<evidence type="ECO:0000259" key="3">
    <source>
        <dbReference type="Pfam" id="PF00724"/>
    </source>
</evidence>
<dbReference type="InterPro" id="IPR001155">
    <property type="entry name" value="OxRdtase_FMN_N"/>
</dbReference>
<proteinExistence type="predicted"/>
<dbReference type="SUPFAM" id="SSF51395">
    <property type="entry name" value="FMN-linked oxidoreductases"/>
    <property type="match status" value="1"/>
</dbReference>
<dbReference type="InterPro" id="IPR013785">
    <property type="entry name" value="Aldolase_TIM"/>
</dbReference>
<dbReference type="InterPro" id="IPR051799">
    <property type="entry name" value="NADH_flavin_oxidoreductase"/>
</dbReference>
<dbReference type="EMBL" id="JBHUNA010000021">
    <property type="protein sequence ID" value="MFD2761293.1"/>
    <property type="molecule type" value="Genomic_DNA"/>
</dbReference>
<dbReference type="Gene3D" id="3.20.20.70">
    <property type="entry name" value="Aldolase class I"/>
    <property type="match status" value="1"/>
</dbReference>
<gene>
    <name evidence="4" type="ORF">ACFSUO_09950</name>
</gene>
<evidence type="ECO:0000313" key="5">
    <source>
        <dbReference type="Proteomes" id="UP001597502"/>
    </source>
</evidence>
<accession>A0ABW5V7M5</accession>
<dbReference type="CDD" id="cd02803">
    <property type="entry name" value="OYE_like_FMN_family"/>
    <property type="match status" value="1"/>
</dbReference>
<evidence type="ECO:0000256" key="1">
    <source>
        <dbReference type="ARBA" id="ARBA00022630"/>
    </source>
</evidence>
<keyword evidence="2" id="KW-0560">Oxidoreductase</keyword>
<sequence>MRDIKSLFETVPLGNTTLDNRIGVAPMTRVSASPEGLATDQMVSYYTSFAQSGFGLIITEGTYIDDKYSQAYFNQPGIAYKEQAQAWKKVVDAVHQAGAKIFMQLQHAGALSQGNRFTQETMAPSAIQPKGEQLRMYGGEGLFPTPREATIEEISEVVTGFVDAAKRAQSAGFDGVEIHGANGYFLDEFLTDYTNQRTDKYGGSTKSRVHLMEEVSKAIREAVGQNFTIGIRISQAKPNDYTHKWAGKERDAEVIFGQLGQTGLDYIHVTEYKAWAPAFDTSETSLAALAKKYGGIPVIVNGHLEDPEKARSMIEKGKGDVITLGKGALANHDWVNKIKNEEPLAAFKAEKVLNPDAKIKEFEA</sequence>
<dbReference type="Proteomes" id="UP001597502">
    <property type="component" value="Unassembled WGS sequence"/>
</dbReference>
<reference evidence="5" key="1">
    <citation type="journal article" date="2019" name="Int. J. Syst. Evol. Microbiol.">
        <title>The Global Catalogue of Microorganisms (GCM) 10K type strain sequencing project: providing services to taxonomists for standard genome sequencing and annotation.</title>
        <authorList>
            <consortium name="The Broad Institute Genomics Platform"/>
            <consortium name="The Broad Institute Genome Sequencing Center for Infectious Disease"/>
            <person name="Wu L."/>
            <person name="Ma J."/>
        </authorList>
    </citation>
    <scope>NUCLEOTIDE SEQUENCE [LARGE SCALE GENOMIC DNA]</scope>
    <source>
        <strain evidence="5">TISTR 1535</strain>
    </source>
</reference>
<keyword evidence="5" id="KW-1185">Reference proteome</keyword>
<dbReference type="Pfam" id="PF00724">
    <property type="entry name" value="Oxidored_FMN"/>
    <property type="match status" value="1"/>
</dbReference>
<dbReference type="PANTHER" id="PTHR43656">
    <property type="entry name" value="BINDING OXIDOREDUCTASE, PUTATIVE (AFU_ORTHOLOGUE AFUA_2G08260)-RELATED"/>
    <property type="match status" value="1"/>
</dbReference>
<keyword evidence="1" id="KW-0285">Flavoprotein</keyword>
<protein>
    <submittedName>
        <fullName evidence="4">NADH:flavin oxidoreductase</fullName>
    </submittedName>
</protein>
<feature type="domain" description="NADH:flavin oxidoreductase/NADH oxidase N-terminal" evidence="3">
    <location>
        <begin position="6"/>
        <end position="343"/>
    </location>
</feature>
<evidence type="ECO:0000313" key="4">
    <source>
        <dbReference type="EMBL" id="MFD2761293.1"/>
    </source>
</evidence>
<dbReference type="PANTHER" id="PTHR43656:SF2">
    <property type="entry name" value="BINDING OXIDOREDUCTASE, PUTATIVE (AFU_ORTHOLOGUE AFUA_2G08260)-RELATED"/>
    <property type="match status" value="1"/>
</dbReference>
<dbReference type="RefSeq" id="WP_382393651.1">
    <property type="nucleotide sequence ID" value="NZ_JBHUNA010000021.1"/>
</dbReference>
<organism evidence="4 5">
    <name type="scientific">Lentibacillus juripiscarius</name>
    <dbReference type="NCBI Taxonomy" id="257446"/>
    <lineage>
        <taxon>Bacteria</taxon>
        <taxon>Bacillati</taxon>
        <taxon>Bacillota</taxon>
        <taxon>Bacilli</taxon>
        <taxon>Bacillales</taxon>
        <taxon>Bacillaceae</taxon>
        <taxon>Lentibacillus</taxon>
    </lineage>
</organism>
<comment type="caution">
    <text evidence="4">The sequence shown here is derived from an EMBL/GenBank/DDBJ whole genome shotgun (WGS) entry which is preliminary data.</text>
</comment>
<name>A0ABW5V7M5_9BACI</name>